<keyword evidence="4 8" id="KW-0808">Transferase</keyword>
<gene>
    <name evidence="8 10" type="primary">proB</name>
    <name evidence="10" type="ORF">RM531_02295</name>
</gene>
<name>A0ABU3B586_9GAMM</name>
<evidence type="ECO:0000256" key="8">
    <source>
        <dbReference type="HAMAP-Rule" id="MF_00456"/>
    </source>
</evidence>
<keyword evidence="2 8" id="KW-0028">Amino-acid biosynthesis</keyword>
<dbReference type="InterPro" id="IPR011529">
    <property type="entry name" value="Glu_5kinase"/>
</dbReference>
<dbReference type="Pfam" id="PF01472">
    <property type="entry name" value="PUA"/>
    <property type="match status" value="1"/>
</dbReference>
<dbReference type="SUPFAM" id="SSF88697">
    <property type="entry name" value="PUA domain-like"/>
    <property type="match status" value="1"/>
</dbReference>
<dbReference type="HAMAP" id="MF_00456">
    <property type="entry name" value="ProB"/>
    <property type="match status" value="1"/>
</dbReference>
<evidence type="ECO:0000313" key="11">
    <source>
        <dbReference type="Proteomes" id="UP001259982"/>
    </source>
</evidence>
<evidence type="ECO:0000256" key="2">
    <source>
        <dbReference type="ARBA" id="ARBA00022605"/>
    </source>
</evidence>
<dbReference type="Gene3D" id="3.40.1160.10">
    <property type="entry name" value="Acetylglutamate kinase-like"/>
    <property type="match status" value="2"/>
</dbReference>
<comment type="similarity">
    <text evidence="8">Belongs to the glutamate 5-kinase family.</text>
</comment>
<feature type="binding site" evidence="8">
    <location>
        <position position="23"/>
    </location>
    <ligand>
        <name>ATP</name>
        <dbReference type="ChEBI" id="CHEBI:30616"/>
    </ligand>
</feature>
<dbReference type="InterPro" id="IPR036974">
    <property type="entry name" value="PUA_sf"/>
</dbReference>
<dbReference type="PROSITE" id="PS50890">
    <property type="entry name" value="PUA"/>
    <property type="match status" value="1"/>
</dbReference>
<dbReference type="EC" id="2.7.2.11" evidence="8"/>
<dbReference type="InterPro" id="IPR001048">
    <property type="entry name" value="Asp/Glu/Uridylate_kinase"/>
</dbReference>
<sequence>MTTTGSSSDMRQRVGASRRWVVKVGSSLVTNDGRGLDHARIADWVAQIAALAEQGYQIVVVSSGAVAEGLVRLGWQRRPDTLNGLQAAASVGQMGLVEAYEREFQRHGLRTAQVLLTHEEVADRRRYLNARGTLLTLLDLGVIPVVNENDVVATDEIRLGDNDTLAALTVNLVDADLLVILTDQAGMFDADPRGNPDASLIDTQRADDPALLPMAGGGSGALGRGGMRTKVQAAQQAARSGAHTLIADGRSEAVLGRIAAGESLGTLLTAGERKLAARKRWIAGHRQTRGRVHVDAGAARVLRQSGRSLLPIGITRVEGEFRRGDIVVCVDAEGRDIARGMANYDAAEVARLAGRPSGNIIDILGYAGDPEFLHRDNLVLI</sequence>
<keyword evidence="3 8" id="KW-0641">Proline biosynthesis</keyword>
<evidence type="ECO:0000313" key="10">
    <source>
        <dbReference type="EMBL" id="MDT0617295.1"/>
    </source>
</evidence>
<comment type="subcellular location">
    <subcellularLocation>
        <location evidence="8">Cytoplasm</location>
    </subcellularLocation>
</comment>
<keyword evidence="1 8" id="KW-0963">Cytoplasm</keyword>
<keyword evidence="11" id="KW-1185">Reference proteome</keyword>
<dbReference type="PROSITE" id="PS00902">
    <property type="entry name" value="GLUTAMATE_5_KINASE"/>
    <property type="match status" value="1"/>
</dbReference>
<evidence type="ECO:0000256" key="5">
    <source>
        <dbReference type="ARBA" id="ARBA00022741"/>
    </source>
</evidence>
<evidence type="ECO:0000256" key="4">
    <source>
        <dbReference type="ARBA" id="ARBA00022679"/>
    </source>
</evidence>
<keyword evidence="6 8" id="KW-0418">Kinase</keyword>
<evidence type="ECO:0000256" key="1">
    <source>
        <dbReference type="ARBA" id="ARBA00022490"/>
    </source>
</evidence>
<evidence type="ECO:0000259" key="9">
    <source>
        <dbReference type="SMART" id="SM00359"/>
    </source>
</evidence>
<dbReference type="InterPro" id="IPR005715">
    <property type="entry name" value="Glu_5kinase/COase_Synthase"/>
</dbReference>
<comment type="caution">
    <text evidence="10">The sequence shown here is derived from an EMBL/GenBank/DDBJ whole genome shotgun (WGS) entry which is preliminary data.</text>
</comment>
<organism evidence="10 11">
    <name type="scientific">Spectribacter acetivorans</name>
    <dbReference type="NCBI Taxonomy" id="3075603"/>
    <lineage>
        <taxon>Bacteria</taxon>
        <taxon>Pseudomonadati</taxon>
        <taxon>Pseudomonadota</taxon>
        <taxon>Gammaproteobacteria</taxon>
        <taxon>Salinisphaerales</taxon>
        <taxon>Salinisphaeraceae</taxon>
        <taxon>Spectribacter</taxon>
    </lineage>
</organism>
<feature type="binding site" evidence="8">
    <location>
        <position position="162"/>
    </location>
    <ligand>
        <name>substrate</name>
    </ligand>
</feature>
<dbReference type="EMBL" id="JAVRHY010000002">
    <property type="protein sequence ID" value="MDT0617295.1"/>
    <property type="molecule type" value="Genomic_DNA"/>
</dbReference>
<reference evidence="10 11" key="1">
    <citation type="submission" date="2023-09" db="EMBL/GenBank/DDBJ databases">
        <authorList>
            <person name="Rey-Velasco X."/>
        </authorList>
    </citation>
    <scope>NUCLEOTIDE SEQUENCE [LARGE SCALE GENOMIC DNA]</scope>
    <source>
        <strain evidence="10 11">P385</strain>
    </source>
</reference>
<protein>
    <recommendedName>
        <fullName evidence="8">Glutamate 5-kinase</fullName>
        <ecNumber evidence="8">2.7.2.11</ecNumber>
    </recommendedName>
    <alternativeName>
        <fullName evidence="8">Gamma-glutamyl kinase</fullName>
        <shortName evidence="8">GK</shortName>
    </alternativeName>
</protein>
<dbReference type="Gene3D" id="2.30.130.10">
    <property type="entry name" value="PUA domain"/>
    <property type="match status" value="1"/>
</dbReference>
<comment type="caution">
    <text evidence="8">Lacks conserved residue(s) required for the propagation of feature annotation.</text>
</comment>
<comment type="pathway">
    <text evidence="8">Amino-acid biosynthesis; L-proline biosynthesis; L-glutamate 5-semialdehyde from L-glutamate: step 1/2.</text>
</comment>
<dbReference type="PANTHER" id="PTHR43654">
    <property type="entry name" value="GLUTAMATE 5-KINASE"/>
    <property type="match status" value="1"/>
</dbReference>
<keyword evidence="5 8" id="KW-0547">Nucleotide-binding</keyword>
<proteinExistence type="inferred from homology"/>
<dbReference type="InterPro" id="IPR001057">
    <property type="entry name" value="Glu/AcGlu_kinase"/>
</dbReference>
<dbReference type="SUPFAM" id="SSF53633">
    <property type="entry name" value="Carbamate kinase-like"/>
    <property type="match status" value="1"/>
</dbReference>
<dbReference type="InterPro" id="IPR041739">
    <property type="entry name" value="G5K_ProB"/>
</dbReference>
<comment type="catalytic activity">
    <reaction evidence="8">
        <text>L-glutamate + ATP = L-glutamyl 5-phosphate + ADP</text>
        <dbReference type="Rhea" id="RHEA:14877"/>
        <dbReference type="ChEBI" id="CHEBI:29985"/>
        <dbReference type="ChEBI" id="CHEBI:30616"/>
        <dbReference type="ChEBI" id="CHEBI:58274"/>
        <dbReference type="ChEBI" id="CHEBI:456216"/>
        <dbReference type="EC" id="2.7.2.11"/>
    </reaction>
</comment>
<dbReference type="CDD" id="cd04242">
    <property type="entry name" value="AAK_G5K_ProB"/>
    <property type="match status" value="1"/>
</dbReference>
<dbReference type="NCBIfam" id="TIGR01027">
    <property type="entry name" value="proB"/>
    <property type="match status" value="1"/>
</dbReference>
<dbReference type="CDD" id="cd21157">
    <property type="entry name" value="PUA_G5K"/>
    <property type="match status" value="1"/>
</dbReference>
<evidence type="ECO:0000256" key="7">
    <source>
        <dbReference type="ARBA" id="ARBA00022840"/>
    </source>
</evidence>
<comment type="function">
    <text evidence="8">Catalyzes the transfer of a phosphate group to glutamate to form L-glutamate 5-phosphate.</text>
</comment>
<dbReference type="GO" id="GO:0004349">
    <property type="term" value="F:glutamate 5-kinase activity"/>
    <property type="evidence" value="ECO:0007669"/>
    <property type="project" value="UniProtKB-EC"/>
</dbReference>
<evidence type="ECO:0000256" key="6">
    <source>
        <dbReference type="ARBA" id="ARBA00022777"/>
    </source>
</evidence>
<dbReference type="InterPro" id="IPR002478">
    <property type="entry name" value="PUA"/>
</dbReference>
<evidence type="ECO:0000256" key="3">
    <source>
        <dbReference type="ARBA" id="ARBA00022650"/>
    </source>
</evidence>
<dbReference type="SMART" id="SM00359">
    <property type="entry name" value="PUA"/>
    <property type="match status" value="1"/>
</dbReference>
<dbReference type="InterPro" id="IPR019797">
    <property type="entry name" value="Glutamate_5-kinase_CS"/>
</dbReference>
<dbReference type="Pfam" id="PF00696">
    <property type="entry name" value="AA_kinase"/>
    <property type="match status" value="1"/>
</dbReference>
<dbReference type="PIRSF" id="PIRSF000729">
    <property type="entry name" value="GK"/>
    <property type="match status" value="1"/>
</dbReference>
<keyword evidence="7 8" id="KW-0067">ATP-binding</keyword>
<feature type="binding site" evidence="8">
    <location>
        <position position="63"/>
    </location>
    <ligand>
        <name>substrate</name>
    </ligand>
</feature>
<feature type="binding site" evidence="8">
    <location>
        <position position="150"/>
    </location>
    <ligand>
        <name>substrate</name>
    </ligand>
</feature>
<accession>A0ABU3B586</accession>
<dbReference type="PANTHER" id="PTHR43654:SF1">
    <property type="entry name" value="ISOPENTENYL PHOSPHATE KINASE"/>
    <property type="match status" value="1"/>
</dbReference>
<dbReference type="InterPro" id="IPR015947">
    <property type="entry name" value="PUA-like_sf"/>
</dbReference>
<dbReference type="InterPro" id="IPR036393">
    <property type="entry name" value="AceGlu_kinase-like_sf"/>
</dbReference>
<feature type="binding site" evidence="8">
    <location>
        <begin position="182"/>
        <end position="183"/>
    </location>
    <ligand>
        <name>ATP</name>
        <dbReference type="ChEBI" id="CHEBI:30616"/>
    </ligand>
</feature>
<dbReference type="Proteomes" id="UP001259982">
    <property type="component" value="Unassembled WGS sequence"/>
</dbReference>
<dbReference type="PRINTS" id="PR00474">
    <property type="entry name" value="GLU5KINASE"/>
</dbReference>
<feature type="domain" description="PUA" evidence="9">
    <location>
        <begin position="290"/>
        <end position="368"/>
    </location>
</feature>